<feature type="domain" description="CAAX prenyl protease 2/Lysostaphin resistance protein A-like" evidence="2">
    <location>
        <begin position="119"/>
        <end position="202"/>
    </location>
</feature>
<keyword evidence="1" id="KW-0812">Transmembrane</keyword>
<gene>
    <name evidence="3" type="ORF">ACFFJK_22270</name>
</gene>
<dbReference type="Proteomes" id="UP001589773">
    <property type="component" value="Unassembled WGS sequence"/>
</dbReference>
<reference evidence="3 4" key="1">
    <citation type="submission" date="2024-09" db="EMBL/GenBank/DDBJ databases">
        <authorList>
            <person name="Sun Q."/>
            <person name="Mori K."/>
        </authorList>
    </citation>
    <scope>NUCLEOTIDE SEQUENCE [LARGE SCALE GENOMIC DNA]</scope>
    <source>
        <strain evidence="3 4">CCM 7792</strain>
    </source>
</reference>
<keyword evidence="3" id="KW-0378">Hydrolase</keyword>
<dbReference type="Pfam" id="PF02517">
    <property type="entry name" value="Rce1-like"/>
    <property type="match status" value="1"/>
</dbReference>
<evidence type="ECO:0000259" key="2">
    <source>
        <dbReference type="Pfam" id="PF02517"/>
    </source>
</evidence>
<name>A0ABV6FM51_9BURK</name>
<feature type="transmembrane region" description="Helical" evidence="1">
    <location>
        <begin position="65"/>
        <end position="87"/>
    </location>
</feature>
<keyword evidence="4" id="KW-1185">Reference proteome</keyword>
<accession>A0ABV6FM51</accession>
<feature type="non-terminal residue" evidence="3">
    <location>
        <position position="1"/>
    </location>
</feature>
<dbReference type="EC" id="3.4.-.-" evidence="3"/>
<feature type="transmembrane region" description="Helical" evidence="1">
    <location>
        <begin position="140"/>
        <end position="160"/>
    </location>
</feature>
<dbReference type="RefSeq" id="WP_379681863.1">
    <property type="nucleotide sequence ID" value="NZ_JBHLWP010000034.1"/>
</dbReference>
<dbReference type="InterPro" id="IPR003675">
    <property type="entry name" value="Rce1/LyrA-like_dom"/>
</dbReference>
<evidence type="ECO:0000313" key="4">
    <source>
        <dbReference type="Proteomes" id="UP001589773"/>
    </source>
</evidence>
<dbReference type="GO" id="GO:0016787">
    <property type="term" value="F:hydrolase activity"/>
    <property type="evidence" value="ECO:0007669"/>
    <property type="project" value="UniProtKB-KW"/>
</dbReference>
<evidence type="ECO:0000256" key="1">
    <source>
        <dbReference type="SAM" id="Phobius"/>
    </source>
</evidence>
<keyword evidence="1" id="KW-1133">Transmembrane helix</keyword>
<organism evidence="3 4">
    <name type="scientific">Massilia consociata</name>
    <dbReference type="NCBI Taxonomy" id="760117"/>
    <lineage>
        <taxon>Bacteria</taxon>
        <taxon>Pseudomonadati</taxon>
        <taxon>Pseudomonadota</taxon>
        <taxon>Betaproteobacteria</taxon>
        <taxon>Burkholderiales</taxon>
        <taxon>Oxalobacteraceae</taxon>
        <taxon>Telluria group</taxon>
        <taxon>Massilia</taxon>
    </lineage>
</organism>
<protein>
    <submittedName>
        <fullName evidence="3">CPBP family intramembrane glutamic endopeptidase</fullName>
        <ecNumber evidence="3">3.4.-.-</ecNumber>
    </submittedName>
</protein>
<proteinExistence type="predicted"/>
<feature type="transmembrane region" description="Helical" evidence="1">
    <location>
        <begin position="172"/>
        <end position="188"/>
    </location>
</feature>
<evidence type="ECO:0000313" key="3">
    <source>
        <dbReference type="EMBL" id="MFC0254618.1"/>
    </source>
</evidence>
<feature type="transmembrane region" description="Helical" evidence="1">
    <location>
        <begin position="194"/>
        <end position="211"/>
    </location>
</feature>
<keyword evidence="1" id="KW-0472">Membrane</keyword>
<dbReference type="EMBL" id="JBHLWP010000034">
    <property type="protein sequence ID" value="MFC0254618.1"/>
    <property type="molecule type" value="Genomic_DNA"/>
</dbReference>
<comment type="caution">
    <text evidence="3">The sequence shown here is derived from an EMBL/GenBank/DDBJ whole genome shotgun (WGS) entry which is preliminary data.</text>
</comment>
<sequence>IRIRRWGTNRRACLEKSDAVRLWKLTLNRHQAVSGKSGARSLWVGSSQAGYTSHQLGFDIPLSSAGAWGLGFAVLLLACLWVIGSVIERRKTPQARAADEGKMLDSSLSWPRDSKEAMAFAASMLIMTSGWEVLYRGFLLLLLTPMIGLPLAIVASSIAYGIGHGYKNPKQLIASIISAFVFTIAYAWTQSLWWLILIHVFIPLSSIPAVIRAQQRRNTENPLDGQVRILG</sequence>